<dbReference type="InterPro" id="IPR009056">
    <property type="entry name" value="Cyt_c-like_dom"/>
</dbReference>
<evidence type="ECO:0000256" key="6">
    <source>
        <dbReference type="SAM" id="MobiDB-lite"/>
    </source>
</evidence>
<feature type="domain" description="PKD" evidence="7">
    <location>
        <begin position="765"/>
        <end position="825"/>
    </location>
</feature>
<evidence type="ECO:0000256" key="4">
    <source>
        <dbReference type="ARBA" id="ARBA00023004"/>
    </source>
</evidence>
<keyword evidence="3" id="KW-0732">Signal</keyword>
<dbReference type="InterPro" id="IPR012938">
    <property type="entry name" value="Glc/Sorbosone_DH"/>
</dbReference>
<dbReference type="CDD" id="cd00146">
    <property type="entry name" value="PKD"/>
    <property type="match status" value="1"/>
</dbReference>
<dbReference type="InterPro" id="IPR000601">
    <property type="entry name" value="PKD_dom"/>
</dbReference>
<dbReference type="PROSITE" id="PS51007">
    <property type="entry name" value="CYTC"/>
    <property type="match status" value="1"/>
</dbReference>
<dbReference type="InterPro" id="IPR036909">
    <property type="entry name" value="Cyt_c-like_dom_sf"/>
</dbReference>
<dbReference type="Gene3D" id="2.120.10.30">
    <property type="entry name" value="TolB, C-terminal domain"/>
    <property type="match status" value="1"/>
</dbReference>
<proteinExistence type="predicted"/>
<dbReference type="Pfam" id="PF00034">
    <property type="entry name" value="Cytochrom_C"/>
    <property type="match status" value="1"/>
</dbReference>
<sequence>MIWGPLSAKHWLHVLVTAGATIGVCACLSGKKPAAQTTVSTAATPAVSAKPQRVLVFSKTKGWKHTSIPFGIAAIQKLGQENNFRVDTTKNAAYFNDDSLRNYQAVVFLSTTGNVLNPVQQAAFERYIQAGGGYMGIHAAADTEYDWPWYNKLVGAYFASHPNNSNVRKATVDVTDKNHPSTAHLPDHWERTDEWYNYRSFYTDLKVLANLDENTYEGGTNGSNHPIAWYHEFDGGRAFYTGGGHEDASFSEPLFVKHLLGGLNYVMGNGKPLDYSKAYAVVMPEENRFTKSVLVNDLNEPMELAIADDGRVFFTERSGNLSVYDTRTNQHKVMCKFPVTTKQGFGVQGVTVDPNFATNHFLYVYYSPNTEKDPVYNLSRFVVQDDNTLDLASEKVVLKIPHEFEASAHHGGSFAWDKEGNMYLSTGDNTNPFPSNGYSPIDERPDHLTLDAQRSAANTNDLRGKVLRIRPQADGTYTIPDGNLFPKGTDPSDRAQTKPEIYTMGLRNPYRIAVNPKTSVLYWGEIGPDAGKDSTIGPRGYDEFNQAKKPGNHGWPLFIGNSQPYPDLDYATNVAGPKFDAKAPVNSSPNNTGLKNLPPANPAMIWYPYAASKEFPELGQGGRSAMAGSFYTYDKNSSARNKFPEYYDGALFIFDWMRNWVVAARFDQNENYVRTEPFMATNGDFRRPIDLAFTKDGVMYMLEYGSVYGADNDDARLVKIEYNTGNRAPVARANVVDSVAAAQANARSFLTSDNRGGPVIHEAVGQAPLRVKFSGRGTDLDQDDFVTYQWLFDGKTVGATQPNATYTYTQPGVYNAILKVTDQTGLVDMDTIVVKVGNAKPEVAITTPGNKSFFWENKPFTYAVKVSDKEDTKIDPKRIKVFYAYSAQPGAPPTAAPQQGHQDLASIGNGSLGKTLIANSDCKACHTIDKPSVGPTFLAVATRYKGQPGITERLAKKIIEGGGGNWSKDHLMSAHPQIPAQDAQEMVKYIFSLTEEQKQKTVPLEGTLTLNEHKAEEPRGQYTLVASYTDNGGQVVGPITSTDIVTLRNAKVRTIHADSYVGFPRFGNRLGAGSHKSYVLLKGIDMTGIKSLTYDYSSTNKDGEIEVRLDSYAGPVVNRAPYKATGDWKTINQVTGTFDKPITGKHDVYIVVVKRDKPNTDIIQLSSIQFNE</sequence>
<evidence type="ECO:0000313" key="10">
    <source>
        <dbReference type="Proteomes" id="UP001597469"/>
    </source>
</evidence>
<keyword evidence="4 5" id="KW-0408">Iron</keyword>
<dbReference type="SUPFAM" id="SSF49785">
    <property type="entry name" value="Galactose-binding domain-like"/>
    <property type="match status" value="1"/>
</dbReference>
<dbReference type="SUPFAM" id="SSF49299">
    <property type="entry name" value="PKD domain"/>
    <property type="match status" value="1"/>
</dbReference>
<keyword evidence="2 5" id="KW-0479">Metal-binding</keyword>
<accession>A0ABW5M0U9</accession>
<dbReference type="Proteomes" id="UP001597469">
    <property type="component" value="Unassembled WGS sequence"/>
</dbReference>
<protein>
    <submittedName>
        <fullName evidence="9">ThuA domain-containing protein</fullName>
    </submittedName>
</protein>
<comment type="caution">
    <text evidence="9">The sequence shown here is derived from an EMBL/GenBank/DDBJ whole genome shotgun (WGS) entry which is preliminary data.</text>
</comment>
<reference evidence="10" key="1">
    <citation type="journal article" date="2019" name="Int. J. Syst. Evol. Microbiol.">
        <title>The Global Catalogue of Microorganisms (GCM) 10K type strain sequencing project: providing services to taxonomists for standard genome sequencing and annotation.</title>
        <authorList>
            <consortium name="The Broad Institute Genomics Platform"/>
            <consortium name="The Broad Institute Genome Sequencing Center for Infectious Disease"/>
            <person name="Wu L."/>
            <person name="Ma J."/>
        </authorList>
    </citation>
    <scope>NUCLEOTIDE SEQUENCE [LARGE SCALE GENOMIC DNA]</scope>
    <source>
        <strain evidence="10">KCTC 42805</strain>
    </source>
</reference>
<dbReference type="Pfam" id="PF03422">
    <property type="entry name" value="CBM_6"/>
    <property type="match status" value="1"/>
</dbReference>
<dbReference type="Gene3D" id="2.60.120.260">
    <property type="entry name" value="Galactose-binding domain-like"/>
    <property type="match status" value="1"/>
</dbReference>
<dbReference type="RefSeq" id="WP_381520560.1">
    <property type="nucleotide sequence ID" value="NZ_JBHULN010000003.1"/>
</dbReference>
<evidence type="ECO:0000256" key="1">
    <source>
        <dbReference type="ARBA" id="ARBA00022617"/>
    </source>
</evidence>
<gene>
    <name evidence="9" type="ORF">ACFSUS_06095</name>
</gene>
<dbReference type="CDD" id="cd04084">
    <property type="entry name" value="CBM6_xylanase-like"/>
    <property type="match status" value="1"/>
</dbReference>
<keyword evidence="10" id="KW-1185">Reference proteome</keyword>
<dbReference type="InterPro" id="IPR005084">
    <property type="entry name" value="CBM6"/>
</dbReference>
<dbReference type="InterPro" id="IPR029010">
    <property type="entry name" value="ThuA-like"/>
</dbReference>
<dbReference type="Gene3D" id="2.60.40.10">
    <property type="entry name" value="Immunoglobulins"/>
    <property type="match status" value="1"/>
</dbReference>
<dbReference type="SMART" id="SM00606">
    <property type="entry name" value="CBD_IV"/>
    <property type="match status" value="1"/>
</dbReference>
<dbReference type="PANTHER" id="PTHR40469:SF2">
    <property type="entry name" value="GALACTOSE-BINDING DOMAIN-LIKE SUPERFAMILY PROTEIN"/>
    <property type="match status" value="1"/>
</dbReference>
<evidence type="ECO:0000313" key="9">
    <source>
        <dbReference type="EMBL" id="MFD2570197.1"/>
    </source>
</evidence>
<dbReference type="SUPFAM" id="SSF52317">
    <property type="entry name" value="Class I glutamine amidotransferase-like"/>
    <property type="match status" value="1"/>
</dbReference>
<organism evidence="9 10">
    <name type="scientific">Spirosoma soli</name>
    <dbReference type="NCBI Taxonomy" id="1770529"/>
    <lineage>
        <taxon>Bacteria</taxon>
        <taxon>Pseudomonadati</taxon>
        <taxon>Bacteroidota</taxon>
        <taxon>Cytophagia</taxon>
        <taxon>Cytophagales</taxon>
        <taxon>Cytophagaceae</taxon>
        <taxon>Spirosoma</taxon>
    </lineage>
</organism>
<dbReference type="PANTHER" id="PTHR40469">
    <property type="entry name" value="SECRETED GLYCOSYL HYDROLASE"/>
    <property type="match status" value="1"/>
</dbReference>
<dbReference type="Pfam" id="PF18911">
    <property type="entry name" value="PKD_4"/>
    <property type="match status" value="1"/>
</dbReference>
<keyword evidence="1 5" id="KW-0349">Heme</keyword>
<evidence type="ECO:0000256" key="5">
    <source>
        <dbReference type="PROSITE-ProRule" id="PRU00433"/>
    </source>
</evidence>
<dbReference type="Pfam" id="PF07995">
    <property type="entry name" value="GSDH"/>
    <property type="match status" value="1"/>
</dbReference>
<evidence type="ECO:0000256" key="3">
    <source>
        <dbReference type="ARBA" id="ARBA00022729"/>
    </source>
</evidence>
<dbReference type="Gene3D" id="3.40.50.880">
    <property type="match status" value="1"/>
</dbReference>
<dbReference type="InterPro" id="IPR008979">
    <property type="entry name" value="Galactose-bd-like_sf"/>
</dbReference>
<dbReference type="SUPFAM" id="SSF46626">
    <property type="entry name" value="Cytochrome c"/>
    <property type="match status" value="1"/>
</dbReference>
<dbReference type="SUPFAM" id="SSF50952">
    <property type="entry name" value="Soluble quinoprotein glucose dehydrogenase"/>
    <property type="match status" value="1"/>
</dbReference>
<dbReference type="InterPro" id="IPR022409">
    <property type="entry name" value="PKD/Chitinase_dom"/>
</dbReference>
<evidence type="ECO:0000259" key="7">
    <source>
        <dbReference type="PROSITE" id="PS50093"/>
    </source>
</evidence>
<dbReference type="InterPro" id="IPR035986">
    <property type="entry name" value="PKD_dom_sf"/>
</dbReference>
<dbReference type="Pfam" id="PF06283">
    <property type="entry name" value="ThuA"/>
    <property type="match status" value="1"/>
</dbReference>
<dbReference type="InterPro" id="IPR029062">
    <property type="entry name" value="Class_I_gatase-like"/>
</dbReference>
<dbReference type="Gene3D" id="1.10.760.10">
    <property type="entry name" value="Cytochrome c-like domain"/>
    <property type="match status" value="1"/>
</dbReference>
<dbReference type="PROSITE" id="PS50093">
    <property type="entry name" value="PKD"/>
    <property type="match status" value="1"/>
</dbReference>
<dbReference type="InterPro" id="IPR011041">
    <property type="entry name" value="Quinoprot_gluc/sorb_DH_b-prop"/>
</dbReference>
<feature type="region of interest" description="Disordered" evidence="6">
    <location>
        <begin position="477"/>
        <end position="496"/>
    </location>
</feature>
<dbReference type="InterPro" id="IPR006584">
    <property type="entry name" value="Cellulose-bd_IV"/>
</dbReference>
<dbReference type="EMBL" id="JBHULN010000003">
    <property type="protein sequence ID" value="MFD2570197.1"/>
    <property type="molecule type" value="Genomic_DNA"/>
</dbReference>
<evidence type="ECO:0000256" key="2">
    <source>
        <dbReference type="ARBA" id="ARBA00022723"/>
    </source>
</evidence>
<dbReference type="InterPro" id="IPR013783">
    <property type="entry name" value="Ig-like_fold"/>
</dbReference>
<dbReference type="SMART" id="SM00089">
    <property type="entry name" value="PKD"/>
    <property type="match status" value="1"/>
</dbReference>
<feature type="domain" description="Cytochrome c" evidence="8">
    <location>
        <begin position="908"/>
        <end position="994"/>
    </location>
</feature>
<name>A0ABW5M0U9_9BACT</name>
<evidence type="ECO:0000259" key="8">
    <source>
        <dbReference type="PROSITE" id="PS51007"/>
    </source>
</evidence>
<dbReference type="InterPro" id="IPR011042">
    <property type="entry name" value="6-blade_b-propeller_TolB-like"/>
</dbReference>